<organism evidence="1 2">
    <name type="scientific">Ramazzottius varieornatus</name>
    <name type="common">Water bear</name>
    <name type="synonym">Tardigrade</name>
    <dbReference type="NCBI Taxonomy" id="947166"/>
    <lineage>
        <taxon>Eukaryota</taxon>
        <taxon>Metazoa</taxon>
        <taxon>Ecdysozoa</taxon>
        <taxon>Tardigrada</taxon>
        <taxon>Eutardigrada</taxon>
        <taxon>Parachela</taxon>
        <taxon>Hypsibioidea</taxon>
        <taxon>Ramazzottiidae</taxon>
        <taxon>Ramazzottius</taxon>
    </lineage>
</organism>
<gene>
    <name evidence="1" type="primary">RvY_01860-1</name>
    <name evidence="1" type="synonym">RvY_01860.1</name>
    <name evidence="1" type="ORF">RvY_01860</name>
</gene>
<evidence type="ECO:0000313" key="1">
    <source>
        <dbReference type="EMBL" id="GAU89294.1"/>
    </source>
</evidence>
<dbReference type="EMBL" id="BDGG01000001">
    <property type="protein sequence ID" value="GAU89294.1"/>
    <property type="molecule type" value="Genomic_DNA"/>
</dbReference>
<keyword evidence="2" id="KW-1185">Reference proteome</keyword>
<evidence type="ECO:0000313" key="2">
    <source>
        <dbReference type="Proteomes" id="UP000186922"/>
    </source>
</evidence>
<dbReference type="AlphaFoldDB" id="A0A1D1UHU5"/>
<name>A0A1D1UHU5_RAMVA</name>
<accession>A0A1D1UHU5</accession>
<dbReference type="Proteomes" id="UP000186922">
    <property type="component" value="Unassembled WGS sequence"/>
</dbReference>
<protein>
    <submittedName>
        <fullName evidence="1">Uncharacterized protein</fullName>
    </submittedName>
</protein>
<proteinExistence type="predicted"/>
<comment type="caution">
    <text evidence="1">The sequence shown here is derived from an EMBL/GenBank/DDBJ whole genome shotgun (WGS) entry which is preliminary data.</text>
</comment>
<dbReference type="OrthoDB" id="8069600at2759"/>
<reference evidence="1 2" key="1">
    <citation type="journal article" date="2016" name="Nat. Commun.">
        <title>Extremotolerant tardigrade genome and improved radiotolerance of human cultured cells by tardigrade-unique protein.</title>
        <authorList>
            <person name="Hashimoto T."/>
            <person name="Horikawa D.D."/>
            <person name="Saito Y."/>
            <person name="Kuwahara H."/>
            <person name="Kozuka-Hata H."/>
            <person name="Shin-I T."/>
            <person name="Minakuchi Y."/>
            <person name="Ohishi K."/>
            <person name="Motoyama A."/>
            <person name="Aizu T."/>
            <person name="Enomoto A."/>
            <person name="Kondo K."/>
            <person name="Tanaka S."/>
            <person name="Hara Y."/>
            <person name="Koshikawa S."/>
            <person name="Sagara H."/>
            <person name="Miura T."/>
            <person name="Yokobori S."/>
            <person name="Miyagawa K."/>
            <person name="Suzuki Y."/>
            <person name="Kubo T."/>
            <person name="Oyama M."/>
            <person name="Kohara Y."/>
            <person name="Fujiyama A."/>
            <person name="Arakawa K."/>
            <person name="Katayama T."/>
            <person name="Toyoda A."/>
            <person name="Kunieda T."/>
        </authorList>
    </citation>
    <scope>NUCLEOTIDE SEQUENCE [LARGE SCALE GENOMIC DNA]</scope>
    <source>
        <strain evidence="1 2">YOKOZUNA-1</strain>
    </source>
</reference>
<sequence length="102" mass="11338">MPLIKFTGEIGKKLTLLYGNVNGIRSKSEETAMDGGKECGYRRFDESTADCLIADLDQYNLFRKDRQRCLKENGVGVAIAIKNGLQSLRMTSLEVDGLEVYG</sequence>